<reference evidence="10 11" key="1">
    <citation type="journal article" date="2020" name="ISME J.">
        <title>Uncovering the hidden diversity of litter-decomposition mechanisms in mushroom-forming fungi.</title>
        <authorList>
            <person name="Floudas D."/>
            <person name="Bentzer J."/>
            <person name="Ahren D."/>
            <person name="Johansson T."/>
            <person name="Persson P."/>
            <person name="Tunlid A."/>
        </authorList>
    </citation>
    <scope>NUCLEOTIDE SEQUENCE [LARGE SCALE GENOMIC DNA]</scope>
    <source>
        <strain evidence="10 11">CBS 291.85</strain>
    </source>
</reference>
<feature type="region of interest" description="Disordered" evidence="8">
    <location>
        <begin position="184"/>
        <end position="206"/>
    </location>
</feature>
<accession>A0A8H5FVR4</accession>
<keyword evidence="6" id="KW-0804">Transcription</keyword>
<evidence type="ECO:0000256" key="6">
    <source>
        <dbReference type="ARBA" id="ARBA00023163"/>
    </source>
</evidence>
<organism evidence="10 11">
    <name type="scientific">Tetrapyrgos nigripes</name>
    <dbReference type="NCBI Taxonomy" id="182062"/>
    <lineage>
        <taxon>Eukaryota</taxon>
        <taxon>Fungi</taxon>
        <taxon>Dikarya</taxon>
        <taxon>Basidiomycota</taxon>
        <taxon>Agaricomycotina</taxon>
        <taxon>Agaricomycetes</taxon>
        <taxon>Agaricomycetidae</taxon>
        <taxon>Agaricales</taxon>
        <taxon>Marasmiineae</taxon>
        <taxon>Marasmiaceae</taxon>
        <taxon>Tetrapyrgos</taxon>
    </lineage>
</organism>
<evidence type="ECO:0000313" key="10">
    <source>
        <dbReference type="EMBL" id="KAF5351565.1"/>
    </source>
</evidence>
<dbReference type="Proteomes" id="UP000559256">
    <property type="component" value="Unassembled WGS sequence"/>
</dbReference>
<keyword evidence="7" id="KW-0539">Nucleus</keyword>
<comment type="caution">
    <text evidence="10">The sequence shown here is derived from an EMBL/GenBank/DDBJ whole genome shotgun (WGS) entry which is preliminary data.</text>
</comment>
<dbReference type="PRINTS" id="PR00617">
    <property type="entry name" value="COPPERFIST"/>
</dbReference>
<evidence type="ECO:0000256" key="2">
    <source>
        <dbReference type="ARBA" id="ARBA00022723"/>
    </source>
</evidence>
<dbReference type="FunFam" id="3.90.430.10:FF:000001">
    <property type="entry name" value="Copper fist DNA-binding protein"/>
    <property type="match status" value="1"/>
</dbReference>
<name>A0A8H5FVR4_9AGAR</name>
<dbReference type="GO" id="GO:0000978">
    <property type="term" value="F:RNA polymerase II cis-regulatory region sequence-specific DNA binding"/>
    <property type="evidence" value="ECO:0007669"/>
    <property type="project" value="TreeGrafter"/>
</dbReference>
<keyword evidence="5" id="KW-0805">Transcription regulation</keyword>
<feature type="compositionally biased region" description="Basic residues" evidence="8">
    <location>
        <begin position="134"/>
        <end position="143"/>
    </location>
</feature>
<dbReference type="InterPro" id="IPR001083">
    <property type="entry name" value="Cu_fist_DNA-bd_dom"/>
</dbReference>
<dbReference type="PANTHER" id="PTHR28088:SF5">
    <property type="entry name" value="TRANSCRIPTIONAL ACTIVATOR HAA1-RELATED"/>
    <property type="match status" value="1"/>
</dbReference>
<dbReference type="Pfam" id="PF00649">
    <property type="entry name" value="Copper-fist"/>
    <property type="match status" value="1"/>
</dbReference>
<evidence type="ECO:0000256" key="3">
    <source>
        <dbReference type="ARBA" id="ARBA00022833"/>
    </source>
</evidence>
<proteinExistence type="predicted"/>
<evidence type="ECO:0000313" key="11">
    <source>
        <dbReference type="Proteomes" id="UP000559256"/>
    </source>
</evidence>
<feature type="region of interest" description="Disordered" evidence="8">
    <location>
        <begin position="130"/>
        <end position="166"/>
    </location>
</feature>
<feature type="domain" description="Copper-fist" evidence="9">
    <location>
        <begin position="1"/>
        <end position="40"/>
    </location>
</feature>
<dbReference type="GO" id="GO:0005507">
    <property type="term" value="F:copper ion binding"/>
    <property type="evidence" value="ECO:0007669"/>
    <property type="project" value="InterPro"/>
</dbReference>
<dbReference type="SMART" id="SM01090">
    <property type="entry name" value="Copper-fist"/>
    <property type="match status" value="1"/>
</dbReference>
<dbReference type="SUPFAM" id="SSF57879">
    <property type="entry name" value="Zinc domain conserved in yeast copper-regulated transcription factors"/>
    <property type="match status" value="1"/>
</dbReference>
<dbReference type="GO" id="GO:0045944">
    <property type="term" value="P:positive regulation of transcription by RNA polymerase II"/>
    <property type="evidence" value="ECO:0007669"/>
    <property type="project" value="TreeGrafter"/>
</dbReference>
<dbReference type="SMART" id="SM00412">
    <property type="entry name" value="Cu_FIST"/>
    <property type="match status" value="1"/>
</dbReference>
<evidence type="ECO:0000256" key="1">
    <source>
        <dbReference type="ARBA" id="ARBA00004123"/>
    </source>
</evidence>
<dbReference type="GO" id="GO:0006879">
    <property type="term" value="P:intracellular iron ion homeostasis"/>
    <property type="evidence" value="ECO:0007669"/>
    <property type="project" value="TreeGrafter"/>
</dbReference>
<feature type="region of interest" description="Disordered" evidence="8">
    <location>
        <begin position="220"/>
        <end position="261"/>
    </location>
</feature>
<keyword evidence="4" id="KW-0186">Copper</keyword>
<dbReference type="EMBL" id="JAACJM010000069">
    <property type="protein sequence ID" value="KAF5351565.1"/>
    <property type="molecule type" value="Genomic_DNA"/>
</dbReference>
<dbReference type="GO" id="GO:0000981">
    <property type="term" value="F:DNA-binding transcription factor activity, RNA polymerase II-specific"/>
    <property type="evidence" value="ECO:0007669"/>
    <property type="project" value="TreeGrafter"/>
</dbReference>
<sequence length="576" mass="61993">MVLISSKKYACETCIKGHRSSSCQHTDRPLYEIKKKGRPVTQCEHCRELRKTKQVHVKCICQKADGAGNTASTSGKQGVSKMLESAAFPNGLPEALEASVALQLLSEGTSSDSDHVGCTCKTNGECHCCTPRKSAPKSRKKSPPKPSTSDASPLPGPEFQATESSSHVLNRIAELRPVLPKPAISFPDGPLHDPSSSGQVSSRHHPLEYYSPYGRAYDNIHPHGHSHAYQQSHPQLPLDLPNYPSADSIPHDSRDPEYLPTQTNLSFVSPIEPSQPSDQGSNTAENDVWNVFQQYGVLCGCGDACACPNCLTHRGANVPVSTPNNTPTNSPSHGYRSPCVNPDSCGACLECLMFSSFPGLAPPNASDVGNDSSTTSDIDQWLASLPQSALDSITSGPITPFQLLPPLDERMQSQRDVRDCRCPPGLCQCSDCGSDCQSSVLSAQGSSERQVSPPYSATSYQYPMNDSLYNAYNPSIPQLRMDFSQAQASWEAVDTTNDFDFFNTPSSQSLDPMMAMKRTRSASSSSSEASDHSHFSGPKSASPAFSDGPVSGHSSQESLHAQSMGYNQGMGIADFY</sequence>
<dbReference type="PROSITE" id="PS50073">
    <property type="entry name" value="COPPER_FIST_2"/>
    <property type="match status" value="1"/>
</dbReference>
<dbReference type="Gene3D" id="3.90.430.10">
    <property type="entry name" value="Copper fist DNA-binding domain"/>
    <property type="match status" value="1"/>
</dbReference>
<evidence type="ECO:0000256" key="4">
    <source>
        <dbReference type="ARBA" id="ARBA00023008"/>
    </source>
</evidence>
<dbReference type="InterPro" id="IPR051763">
    <property type="entry name" value="Copper_Homeo_Regul"/>
</dbReference>
<protein>
    <recommendedName>
        <fullName evidence="9">Copper-fist domain-containing protein</fullName>
    </recommendedName>
</protein>
<feature type="region of interest" description="Disordered" evidence="8">
    <location>
        <begin position="504"/>
        <end position="558"/>
    </location>
</feature>
<dbReference type="PANTHER" id="PTHR28088">
    <property type="entry name" value="TRANSCRIPTIONAL ACTIVATOR HAA1-RELATED"/>
    <property type="match status" value="1"/>
</dbReference>
<dbReference type="AlphaFoldDB" id="A0A8H5FVR4"/>
<dbReference type="InterPro" id="IPR036395">
    <property type="entry name" value="Cu_fist_DNA-bd_dom_sf"/>
</dbReference>
<dbReference type="PROSITE" id="PS01119">
    <property type="entry name" value="COPPER_FIST_1"/>
    <property type="match status" value="1"/>
</dbReference>
<keyword evidence="3" id="KW-0862">Zinc</keyword>
<dbReference type="GO" id="GO:0006878">
    <property type="term" value="P:intracellular copper ion homeostasis"/>
    <property type="evidence" value="ECO:0007669"/>
    <property type="project" value="TreeGrafter"/>
</dbReference>
<evidence type="ECO:0000256" key="5">
    <source>
        <dbReference type="ARBA" id="ARBA00023015"/>
    </source>
</evidence>
<dbReference type="GO" id="GO:0005634">
    <property type="term" value="C:nucleus"/>
    <property type="evidence" value="ECO:0007669"/>
    <property type="project" value="UniProtKB-SubCell"/>
</dbReference>
<evidence type="ECO:0000256" key="7">
    <source>
        <dbReference type="ARBA" id="ARBA00023242"/>
    </source>
</evidence>
<keyword evidence="11" id="KW-1185">Reference proteome</keyword>
<keyword evidence="2" id="KW-0479">Metal-binding</keyword>
<evidence type="ECO:0000259" key="9">
    <source>
        <dbReference type="PROSITE" id="PS50073"/>
    </source>
</evidence>
<evidence type="ECO:0000256" key="8">
    <source>
        <dbReference type="SAM" id="MobiDB-lite"/>
    </source>
</evidence>
<gene>
    <name evidence="10" type="ORF">D9758_007198</name>
</gene>
<dbReference type="OrthoDB" id="5600085at2759"/>
<comment type="subcellular location">
    <subcellularLocation>
        <location evidence="1">Nucleus</location>
    </subcellularLocation>
</comment>